<feature type="compositionally biased region" description="Polar residues" evidence="1">
    <location>
        <begin position="261"/>
        <end position="274"/>
    </location>
</feature>
<evidence type="ECO:0000256" key="1">
    <source>
        <dbReference type="SAM" id="MobiDB-lite"/>
    </source>
</evidence>
<evidence type="ECO:0008006" key="4">
    <source>
        <dbReference type="Google" id="ProtNLM"/>
    </source>
</evidence>
<gene>
    <name evidence="2" type="ORF">RQ831_14690</name>
</gene>
<keyword evidence="3" id="KW-1185">Reference proteome</keyword>
<name>A0ABU3MIP2_9PROT</name>
<accession>A0ABU3MIP2</accession>
<sequence length="274" mass="26867">MAMRTITRLFDTHDHALAAVRDLEAAGFRHEDVSILANNTEGRYGTTSTAAGTTTETTTDTAENSESGAGVGATLGTVLGGGAGLAAGLGALAIPGVGPVVAAGWLVATLTGAGAGAAAGGLLGALTGAGVSENEAGTYAEGVRRGGTLVTVRSEDARIDEAERILASHGPVDAATREADYRAGGWAGYRNDDDLNTLEAGRGTASAPDGAPGNPPGTAATRAADRAAGTNLSGAYPGQSDGTPENPKGTMASRGFDKVTGANTSGTNPTGTGR</sequence>
<feature type="compositionally biased region" description="Low complexity" evidence="1">
    <location>
        <begin position="46"/>
        <end position="68"/>
    </location>
</feature>
<dbReference type="RefSeq" id="WP_314282924.1">
    <property type="nucleotide sequence ID" value="NZ_JAVVDO010000025.1"/>
</dbReference>
<dbReference type="InterPro" id="IPR052948">
    <property type="entry name" value="Low_temp-induced_all0457"/>
</dbReference>
<comment type="caution">
    <text evidence="2">The sequence shown here is derived from an EMBL/GenBank/DDBJ whole genome shotgun (WGS) entry which is preliminary data.</text>
</comment>
<dbReference type="EMBL" id="JAVVDO010000025">
    <property type="protein sequence ID" value="MDT8332306.1"/>
    <property type="molecule type" value="Genomic_DNA"/>
</dbReference>
<feature type="region of interest" description="Disordered" evidence="1">
    <location>
        <begin position="44"/>
        <end position="68"/>
    </location>
</feature>
<protein>
    <recommendedName>
        <fullName evidence="4">General stress protein 17M-like domain-containing protein</fullName>
    </recommendedName>
</protein>
<feature type="compositionally biased region" description="Low complexity" evidence="1">
    <location>
        <begin position="217"/>
        <end position="230"/>
    </location>
</feature>
<proteinExistence type="predicted"/>
<organism evidence="2 3">
    <name type="scientific">Roseomonas gilardii</name>
    <dbReference type="NCBI Taxonomy" id="257708"/>
    <lineage>
        <taxon>Bacteria</taxon>
        <taxon>Pseudomonadati</taxon>
        <taxon>Pseudomonadota</taxon>
        <taxon>Alphaproteobacteria</taxon>
        <taxon>Acetobacterales</taxon>
        <taxon>Roseomonadaceae</taxon>
        <taxon>Roseomonas</taxon>
    </lineage>
</organism>
<feature type="region of interest" description="Disordered" evidence="1">
    <location>
        <begin position="197"/>
        <end position="274"/>
    </location>
</feature>
<dbReference type="PANTHER" id="PTHR36109:SF2">
    <property type="entry name" value="MEMBRANE PROTEIN"/>
    <property type="match status" value="1"/>
</dbReference>
<evidence type="ECO:0000313" key="2">
    <source>
        <dbReference type="EMBL" id="MDT8332306.1"/>
    </source>
</evidence>
<reference evidence="2 3" key="1">
    <citation type="journal article" date="2019" name="Microb. Pathog.">
        <title>Comparison of VITEK 2, MALDI-TOF MS, 16S rRNA gene sequencing, and whole-genome sequencing for identification of Roseomonas mucosa.</title>
        <authorList>
            <person name="Rudolph W.W."/>
            <person name="Gunzer F."/>
            <person name="Trauth M."/>
            <person name="Bunk B."/>
            <person name="Bigge R."/>
            <person name="Schrottner P."/>
        </authorList>
    </citation>
    <scope>NUCLEOTIDE SEQUENCE [LARGE SCALE GENOMIC DNA]</scope>
    <source>
        <strain evidence="2 3">DSM 103800</strain>
    </source>
</reference>
<evidence type="ECO:0000313" key="3">
    <source>
        <dbReference type="Proteomes" id="UP001258945"/>
    </source>
</evidence>
<dbReference type="Proteomes" id="UP001258945">
    <property type="component" value="Unassembled WGS sequence"/>
</dbReference>
<dbReference type="PANTHER" id="PTHR36109">
    <property type="entry name" value="MEMBRANE PROTEIN-RELATED"/>
    <property type="match status" value="1"/>
</dbReference>